<comment type="caution">
    <text evidence="2">The sequence shown here is derived from an EMBL/GenBank/DDBJ whole genome shotgun (WGS) entry which is preliminary data.</text>
</comment>
<reference evidence="2" key="1">
    <citation type="submission" date="2021-06" db="EMBL/GenBank/DDBJ databases">
        <title>Sequencing of actinobacteria type strains.</title>
        <authorList>
            <person name="Nguyen G.-S."/>
            <person name="Wentzel A."/>
        </authorList>
    </citation>
    <scope>NUCLEOTIDE SEQUENCE</scope>
    <source>
        <strain evidence="2">P38-E01</strain>
    </source>
</reference>
<dbReference type="Proteomes" id="UP000694501">
    <property type="component" value="Unassembled WGS sequence"/>
</dbReference>
<evidence type="ECO:0008006" key="4">
    <source>
        <dbReference type="Google" id="ProtNLM"/>
    </source>
</evidence>
<evidence type="ECO:0000313" key="3">
    <source>
        <dbReference type="Proteomes" id="UP000694501"/>
    </source>
</evidence>
<protein>
    <recommendedName>
        <fullName evidence="4">GNAT family N-acetyltransferase</fullName>
    </recommendedName>
</protein>
<evidence type="ECO:0000256" key="1">
    <source>
        <dbReference type="SAM" id="MobiDB-lite"/>
    </source>
</evidence>
<organism evidence="2 3">
    <name type="scientific">Streptomyces tardus</name>
    <dbReference type="NCBI Taxonomy" id="2780544"/>
    <lineage>
        <taxon>Bacteria</taxon>
        <taxon>Bacillati</taxon>
        <taxon>Actinomycetota</taxon>
        <taxon>Actinomycetes</taxon>
        <taxon>Kitasatosporales</taxon>
        <taxon>Streptomycetaceae</taxon>
        <taxon>Streptomyces</taxon>
    </lineage>
</organism>
<gene>
    <name evidence="2" type="ORF">JGS22_024545</name>
</gene>
<feature type="region of interest" description="Disordered" evidence="1">
    <location>
        <begin position="1"/>
        <end position="28"/>
    </location>
</feature>
<keyword evidence="3" id="KW-1185">Reference proteome</keyword>
<dbReference type="EMBL" id="JAELVF020000004">
    <property type="protein sequence ID" value="MBU7600709.1"/>
    <property type="molecule type" value="Genomic_DNA"/>
</dbReference>
<dbReference type="AlphaFoldDB" id="A0A949N762"/>
<dbReference type="SUPFAM" id="SSF55729">
    <property type="entry name" value="Acyl-CoA N-acyltransferases (Nat)"/>
    <property type="match status" value="1"/>
</dbReference>
<evidence type="ECO:0000313" key="2">
    <source>
        <dbReference type="EMBL" id="MBU7600709.1"/>
    </source>
</evidence>
<proteinExistence type="predicted"/>
<dbReference type="Gene3D" id="3.40.630.30">
    <property type="match status" value="1"/>
</dbReference>
<dbReference type="RefSeq" id="WP_211041686.1">
    <property type="nucleotide sequence ID" value="NZ_JAELVF020000004.1"/>
</dbReference>
<name>A0A949N762_9ACTN</name>
<accession>A0A949N762</accession>
<dbReference type="InterPro" id="IPR016181">
    <property type="entry name" value="Acyl_CoA_acyltransferase"/>
</dbReference>
<sequence>MKNATTERPAGAPRPAPTFSRLDGPAVAADPEPFARAYQECYAHAAQLSDHSDPPIGDRLVRHGDRPGFELLAAMDGERVAGYIYGYTLPVDTLWWDGLTPAPAPELTREWPGRTVGVCELLVGRPWRRSQLGAQLFDGFLRGRTEERAAALVAEGNDVVLDRCEKYGFAHVGRMEPYPGWRPHHMVVRSLRTG</sequence>